<evidence type="ECO:0000256" key="5">
    <source>
        <dbReference type="ARBA" id="ARBA00023136"/>
    </source>
</evidence>
<evidence type="ECO:0000256" key="8">
    <source>
        <dbReference type="SAM" id="Phobius"/>
    </source>
</evidence>
<keyword evidence="6" id="KW-0675">Receptor</keyword>
<evidence type="ECO:0000256" key="7">
    <source>
        <dbReference type="ARBA" id="ARBA00023224"/>
    </source>
</evidence>
<evidence type="ECO:0000256" key="2">
    <source>
        <dbReference type="ARBA" id="ARBA00022692"/>
    </source>
</evidence>
<dbReference type="GO" id="GO:0004984">
    <property type="term" value="F:olfactory receptor activity"/>
    <property type="evidence" value="ECO:0007669"/>
    <property type="project" value="InterPro"/>
</dbReference>
<organism evidence="10 11">
    <name type="scientific">Bos indicus</name>
    <name type="common">Zebu</name>
    <dbReference type="NCBI Taxonomy" id="9915"/>
    <lineage>
        <taxon>Eukaryota</taxon>
        <taxon>Metazoa</taxon>
        <taxon>Chordata</taxon>
        <taxon>Craniata</taxon>
        <taxon>Vertebrata</taxon>
        <taxon>Euteleostomi</taxon>
        <taxon>Mammalia</taxon>
        <taxon>Eutheria</taxon>
        <taxon>Laurasiatheria</taxon>
        <taxon>Artiodactyla</taxon>
        <taxon>Ruminantia</taxon>
        <taxon>Pecora</taxon>
        <taxon>Bovidae</taxon>
        <taxon>Bovinae</taxon>
        <taxon>Bos</taxon>
    </lineage>
</organism>
<evidence type="ECO:0000259" key="9">
    <source>
        <dbReference type="PROSITE" id="PS50262"/>
    </source>
</evidence>
<dbReference type="Gene3D" id="1.20.1070.10">
    <property type="entry name" value="Rhodopsin 7-helix transmembrane proteins"/>
    <property type="match status" value="1"/>
</dbReference>
<keyword evidence="7" id="KW-0807">Transducer</keyword>
<evidence type="ECO:0000256" key="1">
    <source>
        <dbReference type="ARBA" id="ARBA00004141"/>
    </source>
</evidence>
<keyword evidence="5 8" id="KW-0472">Membrane</keyword>
<name>A0A6P5AT19_BOSIN</name>
<feature type="transmembrane region" description="Helical" evidence="8">
    <location>
        <begin position="86"/>
        <end position="110"/>
    </location>
</feature>
<proteinExistence type="predicted"/>
<sequence length="199" mass="22363">MAICMAIHIQMYVAICKPLLYHVVISSKVCYNLMLGSYLMTFPGAIGHAGCMLRLTFCHAKTINHYFCDILPLLKLSCTSIHISDLVVFIVAGTNIIVPSLTSFVSYGLILTNIFRISSMEGRSKAFSTFCPHIIVVSLFFASCTLMYLKPSSAVYMDERKVSSLFYTNMVPRMNPLIYSLRNKNVKAALRKTLSRTEF</sequence>
<dbReference type="GO" id="GO:0005886">
    <property type="term" value="C:plasma membrane"/>
    <property type="evidence" value="ECO:0007669"/>
    <property type="project" value="UniProtKB-SubCell"/>
</dbReference>
<accession>A0A6P5AT19</accession>
<dbReference type="SUPFAM" id="SSF81321">
    <property type="entry name" value="Family A G protein-coupled receptor-like"/>
    <property type="match status" value="1"/>
</dbReference>
<reference evidence="11" key="1">
    <citation type="submission" date="2025-08" db="UniProtKB">
        <authorList>
            <consortium name="RefSeq"/>
        </authorList>
    </citation>
    <scope>IDENTIFICATION</scope>
    <source>
        <tissue evidence="11">Blood</tissue>
    </source>
</reference>
<dbReference type="InterPro" id="IPR017452">
    <property type="entry name" value="GPCR_Rhodpsn_7TM"/>
</dbReference>
<dbReference type="InterPro" id="IPR000725">
    <property type="entry name" value="Olfact_rcpt"/>
</dbReference>
<dbReference type="GeneID" id="109554037"/>
<dbReference type="PANTHER" id="PTHR48018">
    <property type="entry name" value="OLFACTORY RECEPTOR"/>
    <property type="match status" value="1"/>
</dbReference>
<evidence type="ECO:0000256" key="6">
    <source>
        <dbReference type="ARBA" id="ARBA00023170"/>
    </source>
</evidence>
<dbReference type="GO" id="GO:0004930">
    <property type="term" value="F:G protein-coupled receptor activity"/>
    <property type="evidence" value="ECO:0007669"/>
    <property type="project" value="UniProtKB-KW"/>
</dbReference>
<feature type="domain" description="G-protein coupled receptors family 1 profile" evidence="9">
    <location>
        <begin position="1"/>
        <end position="179"/>
    </location>
</feature>
<protein>
    <submittedName>
        <fullName evidence="11">Olfactory receptor 8B8-like</fullName>
    </submittedName>
</protein>
<keyword evidence="2 8" id="KW-0812">Transmembrane</keyword>
<feature type="transmembrane region" description="Helical" evidence="8">
    <location>
        <begin position="130"/>
        <end position="149"/>
    </location>
</feature>
<keyword evidence="4" id="KW-0297">G-protein coupled receptor</keyword>
<gene>
    <name evidence="11" type="primary">LOC109554037</name>
</gene>
<dbReference type="PROSITE" id="PS50262">
    <property type="entry name" value="G_PROTEIN_RECEP_F1_2"/>
    <property type="match status" value="1"/>
</dbReference>
<keyword evidence="3 8" id="KW-1133">Transmembrane helix</keyword>
<evidence type="ECO:0000313" key="11">
    <source>
        <dbReference type="RefSeq" id="XP_019809903.2"/>
    </source>
</evidence>
<comment type="subcellular location">
    <subcellularLocation>
        <location evidence="1">Membrane</location>
        <topology evidence="1">Multi-pass membrane protein</topology>
    </subcellularLocation>
</comment>
<keyword evidence="10" id="KW-1185">Reference proteome</keyword>
<evidence type="ECO:0000313" key="10">
    <source>
        <dbReference type="Proteomes" id="UP001652663"/>
    </source>
</evidence>
<dbReference type="KEGG" id="biu:109554037"/>
<dbReference type="RefSeq" id="XP_019809903.2">
    <property type="nucleotide sequence ID" value="XM_019954344.2"/>
</dbReference>
<dbReference type="Proteomes" id="UP001652663">
    <property type="component" value="Chromosome 29"/>
</dbReference>
<evidence type="ECO:0000256" key="3">
    <source>
        <dbReference type="ARBA" id="ARBA00022989"/>
    </source>
</evidence>
<evidence type="ECO:0000256" key="4">
    <source>
        <dbReference type="ARBA" id="ARBA00023040"/>
    </source>
</evidence>
<dbReference type="OrthoDB" id="9713118at2759"/>
<dbReference type="Pfam" id="PF13853">
    <property type="entry name" value="7tm_4"/>
    <property type="match status" value="1"/>
</dbReference>
<dbReference type="PRINTS" id="PR00245">
    <property type="entry name" value="OLFACTORYR"/>
</dbReference>